<organism evidence="1 2">
    <name type="scientific">Cyclostephanos tholiformis</name>
    <dbReference type="NCBI Taxonomy" id="382380"/>
    <lineage>
        <taxon>Eukaryota</taxon>
        <taxon>Sar</taxon>
        <taxon>Stramenopiles</taxon>
        <taxon>Ochrophyta</taxon>
        <taxon>Bacillariophyta</taxon>
        <taxon>Coscinodiscophyceae</taxon>
        <taxon>Thalassiosirophycidae</taxon>
        <taxon>Stephanodiscales</taxon>
        <taxon>Stephanodiscaceae</taxon>
        <taxon>Cyclostephanos</taxon>
    </lineage>
</organism>
<evidence type="ECO:0008006" key="3">
    <source>
        <dbReference type="Google" id="ProtNLM"/>
    </source>
</evidence>
<evidence type="ECO:0000313" key="2">
    <source>
        <dbReference type="Proteomes" id="UP001530377"/>
    </source>
</evidence>
<dbReference type="EMBL" id="JALLPB020000673">
    <property type="protein sequence ID" value="KAL3807113.1"/>
    <property type="molecule type" value="Genomic_DNA"/>
</dbReference>
<proteinExistence type="predicted"/>
<dbReference type="PANTHER" id="PTHR42905:SF2">
    <property type="entry name" value="PHOSPHOENOLPYRUVATE CARBOXYLASE FAMILY PROTEIN"/>
    <property type="match status" value="1"/>
</dbReference>
<dbReference type="CDD" id="cd00377">
    <property type="entry name" value="ICL_PEPM"/>
    <property type="match status" value="1"/>
</dbReference>
<name>A0ABD3R3I0_9STRA</name>
<dbReference type="Proteomes" id="UP001530377">
    <property type="component" value="Unassembled WGS sequence"/>
</dbReference>
<protein>
    <recommendedName>
        <fullName evidence="3">Carboxyvinyl-carboxyphosphonate phosphorylmutase</fullName>
    </recommendedName>
</protein>
<accession>A0ABD3R3I0</accession>
<keyword evidence="2" id="KW-1185">Reference proteome</keyword>
<dbReference type="InterPro" id="IPR039556">
    <property type="entry name" value="ICL/PEPM"/>
</dbReference>
<dbReference type="InterPro" id="IPR015813">
    <property type="entry name" value="Pyrv/PenolPyrv_kinase-like_dom"/>
</dbReference>
<sequence length="381" mass="40980">QYHSCCQRWPPRPLQHRNMALAKASYALITGILLQTPTLTTSFGCPPPERLRRLLQATDNGDAPILLLPCCYDGLTARLVGLSGFNATFMTGFGVSGANSYPDTQLVSYNEMLSAANSVAEGLAGAALELAEHGGAGGGGGTGPPIAIPCIADGDTGYGNAINVKRTLFGYARAGMAGMMIEDQVAPKRCGHVAGKSVVPFVEAVNRVRAACDARDEYEALYGQGTGPLILARTDSLVTDGFENTTQLIVGFFRHHLNEKEDAIQRCIAFREAGCDMTFLEAPQSIAQMEAYCQRVSGPKLANMLEYGSTPILPPAELQKMGYTMAAYPLTLLSASIKAMQESLTLIKEGKPTLDKILTFSEIKDAVGFMRYAKEEERYRS</sequence>
<reference evidence="1 2" key="1">
    <citation type="submission" date="2024-10" db="EMBL/GenBank/DDBJ databases">
        <title>Updated reference genomes for cyclostephanoid diatoms.</title>
        <authorList>
            <person name="Roberts W.R."/>
            <person name="Alverson A.J."/>
        </authorList>
    </citation>
    <scope>NUCLEOTIDE SEQUENCE [LARGE SCALE GENOMIC DNA]</scope>
    <source>
        <strain evidence="1 2">AJA228-03</strain>
    </source>
</reference>
<dbReference type="InterPro" id="IPR040442">
    <property type="entry name" value="Pyrv_kinase-like_dom_sf"/>
</dbReference>
<dbReference type="PANTHER" id="PTHR42905">
    <property type="entry name" value="PHOSPHOENOLPYRUVATE CARBOXYLASE"/>
    <property type="match status" value="1"/>
</dbReference>
<dbReference type="GO" id="GO:0003824">
    <property type="term" value="F:catalytic activity"/>
    <property type="evidence" value="ECO:0007669"/>
    <property type="project" value="UniProtKB-ARBA"/>
</dbReference>
<dbReference type="AlphaFoldDB" id="A0ABD3R3I0"/>
<evidence type="ECO:0000313" key="1">
    <source>
        <dbReference type="EMBL" id="KAL3807113.1"/>
    </source>
</evidence>
<comment type="caution">
    <text evidence="1">The sequence shown here is derived from an EMBL/GenBank/DDBJ whole genome shotgun (WGS) entry which is preliminary data.</text>
</comment>
<dbReference type="Gene3D" id="3.20.20.60">
    <property type="entry name" value="Phosphoenolpyruvate-binding domains"/>
    <property type="match status" value="1"/>
</dbReference>
<gene>
    <name evidence="1" type="ORF">ACHAXA_005434</name>
</gene>
<dbReference type="SUPFAM" id="SSF51621">
    <property type="entry name" value="Phosphoenolpyruvate/pyruvate domain"/>
    <property type="match status" value="1"/>
</dbReference>
<feature type="non-terminal residue" evidence="1">
    <location>
        <position position="1"/>
    </location>
</feature>
<dbReference type="Pfam" id="PF13714">
    <property type="entry name" value="PEP_mutase"/>
    <property type="match status" value="1"/>
</dbReference>